<feature type="compositionally biased region" description="Polar residues" evidence="1">
    <location>
        <begin position="129"/>
        <end position="138"/>
    </location>
</feature>
<feature type="compositionally biased region" description="Low complexity" evidence="1">
    <location>
        <begin position="83"/>
        <end position="98"/>
    </location>
</feature>
<feature type="compositionally biased region" description="Basic residues" evidence="1">
    <location>
        <begin position="370"/>
        <end position="379"/>
    </location>
</feature>
<protein>
    <submittedName>
        <fullName evidence="2">Uncharacterized protein</fullName>
    </submittedName>
</protein>
<feature type="compositionally biased region" description="Low complexity" evidence="1">
    <location>
        <begin position="163"/>
        <end position="183"/>
    </location>
</feature>
<feature type="region of interest" description="Disordered" evidence="1">
    <location>
        <begin position="293"/>
        <end position="324"/>
    </location>
</feature>
<keyword evidence="3" id="KW-1185">Reference proteome</keyword>
<name>A0AAE0UC81_SORBR</name>
<gene>
    <name evidence="2" type="ORF">B0T20DRAFT_498790</name>
</gene>
<feature type="compositionally biased region" description="Basic and acidic residues" evidence="1">
    <location>
        <begin position="102"/>
        <end position="112"/>
    </location>
</feature>
<feature type="region of interest" description="Disordered" evidence="1">
    <location>
        <begin position="70"/>
        <end position="275"/>
    </location>
</feature>
<accession>A0AAE0UC81</accession>
<organism evidence="2 3">
    <name type="scientific">Sordaria brevicollis</name>
    <dbReference type="NCBI Taxonomy" id="83679"/>
    <lineage>
        <taxon>Eukaryota</taxon>
        <taxon>Fungi</taxon>
        <taxon>Dikarya</taxon>
        <taxon>Ascomycota</taxon>
        <taxon>Pezizomycotina</taxon>
        <taxon>Sordariomycetes</taxon>
        <taxon>Sordariomycetidae</taxon>
        <taxon>Sordariales</taxon>
        <taxon>Sordariaceae</taxon>
        <taxon>Sordaria</taxon>
    </lineage>
</organism>
<evidence type="ECO:0000256" key="1">
    <source>
        <dbReference type="SAM" id="MobiDB-lite"/>
    </source>
</evidence>
<proteinExistence type="predicted"/>
<dbReference type="Proteomes" id="UP001281003">
    <property type="component" value="Unassembled WGS sequence"/>
</dbReference>
<sequence>MAEHPLANRLPDDVDWSEYDHSALHAQNPRCCNDAVKKKRVRKQANRCWICEDTAEWEFEKYHQRELEPTATTTRALNAGDNTVATTTPMSPAPTAGTVDKGTTREFTERHGAGGLGGSSKNQAHRGKQANSTREVNQPPSNPPHPHSPFVSSTPNVPPAPQPAVNKPSPESPSRPQRPSQASKNVTPQHKGSASLFSTPGQSTTSFPTPPEPKHDPERAGKSNHSVSSNLRLESTQSLPSDPSTQSPIPTASAPCVPTFGQSGQTPAPLSESVDAQSPAASVVVSIDQAATPVPDAHRSSPFGVVDGSSLGNGMNSDSMKRKAARLVQKCRRLEKESLRMGKDMERRMQVIDKEYKQELKTLKEKRKMLKEKRKRKCMKAQQKWKSGLKKLERKRQDIEQKLKALE</sequence>
<dbReference type="EMBL" id="JAUTDP010000006">
    <property type="protein sequence ID" value="KAK3398782.1"/>
    <property type="molecule type" value="Genomic_DNA"/>
</dbReference>
<reference evidence="2" key="2">
    <citation type="submission" date="2023-07" db="EMBL/GenBank/DDBJ databases">
        <authorList>
            <consortium name="Lawrence Berkeley National Laboratory"/>
            <person name="Haridas S."/>
            <person name="Hensen N."/>
            <person name="Bonometti L."/>
            <person name="Westerberg I."/>
            <person name="Brannstrom I.O."/>
            <person name="Guillou S."/>
            <person name="Cros-Aarteil S."/>
            <person name="Calhoun S."/>
            <person name="Kuo A."/>
            <person name="Mondo S."/>
            <person name="Pangilinan J."/>
            <person name="Riley R."/>
            <person name="LaButti K."/>
            <person name="Andreopoulos B."/>
            <person name="Lipzen A."/>
            <person name="Chen C."/>
            <person name="Yanf M."/>
            <person name="Daum C."/>
            <person name="Ng V."/>
            <person name="Clum A."/>
            <person name="Steindorff A."/>
            <person name="Ohm R."/>
            <person name="Martin F."/>
            <person name="Silar P."/>
            <person name="Natvig D."/>
            <person name="Lalanne C."/>
            <person name="Gautier V."/>
            <person name="Ament-velasquez S.L."/>
            <person name="Kruys A."/>
            <person name="Hutchinson M.I."/>
            <person name="Powell A.J."/>
            <person name="Barry K."/>
            <person name="Miller A.N."/>
            <person name="Grigoriev I.V."/>
            <person name="Debuchy R."/>
            <person name="Gladieux P."/>
            <person name="Thoren M.H."/>
            <person name="Johannesson H."/>
        </authorList>
    </citation>
    <scope>NUCLEOTIDE SEQUENCE</scope>
    <source>
        <strain evidence="2">FGSC 1904</strain>
    </source>
</reference>
<dbReference type="AlphaFoldDB" id="A0AAE0UC81"/>
<feature type="compositionally biased region" description="Polar residues" evidence="1">
    <location>
        <begin position="184"/>
        <end position="207"/>
    </location>
</feature>
<feature type="compositionally biased region" description="Basic and acidic residues" evidence="1">
    <location>
        <begin position="212"/>
        <end position="221"/>
    </location>
</feature>
<comment type="caution">
    <text evidence="2">The sequence shown here is derived from an EMBL/GenBank/DDBJ whole genome shotgun (WGS) entry which is preliminary data.</text>
</comment>
<reference evidence="2" key="1">
    <citation type="journal article" date="2023" name="Mol. Phylogenet. Evol.">
        <title>Genome-scale phylogeny and comparative genomics of the fungal order Sordariales.</title>
        <authorList>
            <person name="Hensen N."/>
            <person name="Bonometti L."/>
            <person name="Westerberg I."/>
            <person name="Brannstrom I.O."/>
            <person name="Guillou S."/>
            <person name="Cros-Aarteil S."/>
            <person name="Calhoun S."/>
            <person name="Haridas S."/>
            <person name="Kuo A."/>
            <person name="Mondo S."/>
            <person name="Pangilinan J."/>
            <person name="Riley R."/>
            <person name="LaButti K."/>
            <person name="Andreopoulos B."/>
            <person name="Lipzen A."/>
            <person name="Chen C."/>
            <person name="Yan M."/>
            <person name="Daum C."/>
            <person name="Ng V."/>
            <person name="Clum A."/>
            <person name="Steindorff A."/>
            <person name="Ohm R.A."/>
            <person name="Martin F."/>
            <person name="Silar P."/>
            <person name="Natvig D.O."/>
            <person name="Lalanne C."/>
            <person name="Gautier V."/>
            <person name="Ament-Velasquez S.L."/>
            <person name="Kruys A."/>
            <person name="Hutchinson M.I."/>
            <person name="Powell A.J."/>
            <person name="Barry K."/>
            <person name="Miller A.N."/>
            <person name="Grigoriev I.V."/>
            <person name="Debuchy R."/>
            <person name="Gladieux P."/>
            <person name="Hiltunen Thoren M."/>
            <person name="Johannesson H."/>
        </authorList>
    </citation>
    <scope>NUCLEOTIDE SEQUENCE</scope>
    <source>
        <strain evidence="2">FGSC 1904</strain>
    </source>
</reference>
<evidence type="ECO:0000313" key="2">
    <source>
        <dbReference type="EMBL" id="KAK3398782.1"/>
    </source>
</evidence>
<feature type="region of interest" description="Disordered" evidence="1">
    <location>
        <begin position="370"/>
        <end position="390"/>
    </location>
</feature>
<feature type="compositionally biased region" description="Polar residues" evidence="1">
    <location>
        <begin position="260"/>
        <end position="275"/>
    </location>
</feature>
<evidence type="ECO:0000313" key="3">
    <source>
        <dbReference type="Proteomes" id="UP001281003"/>
    </source>
</evidence>
<feature type="compositionally biased region" description="Polar residues" evidence="1">
    <location>
        <begin position="223"/>
        <end position="250"/>
    </location>
</feature>